<dbReference type="PANTHER" id="PTHR30204:SF69">
    <property type="entry name" value="MERR-FAMILY TRANSCRIPTIONAL REGULATOR"/>
    <property type="match status" value="1"/>
</dbReference>
<dbReference type="InterPro" id="IPR011256">
    <property type="entry name" value="Reg_factor_effector_dom_sf"/>
</dbReference>
<accession>A0A1X7I0N6</accession>
<proteinExistence type="predicted"/>
<dbReference type="STRING" id="1852522.SAMN06295960_0030"/>
<keyword evidence="1" id="KW-0678">Repressor</keyword>
<dbReference type="EMBL" id="FXAZ01000001">
    <property type="protein sequence ID" value="SMG07894.1"/>
    <property type="molecule type" value="Genomic_DNA"/>
</dbReference>
<keyword evidence="4" id="KW-0804">Transcription</keyword>
<dbReference type="Pfam" id="PF13411">
    <property type="entry name" value="MerR_1"/>
    <property type="match status" value="1"/>
</dbReference>
<organism evidence="6 7">
    <name type="scientific">Paenibacillus aquistagni</name>
    <dbReference type="NCBI Taxonomy" id="1852522"/>
    <lineage>
        <taxon>Bacteria</taxon>
        <taxon>Bacillati</taxon>
        <taxon>Bacillota</taxon>
        <taxon>Bacilli</taxon>
        <taxon>Bacillales</taxon>
        <taxon>Paenibacillaceae</taxon>
        <taxon>Paenibacillus</taxon>
    </lineage>
</organism>
<dbReference type="InterPro" id="IPR029442">
    <property type="entry name" value="GyrI-like"/>
</dbReference>
<dbReference type="Pfam" id="PF06445">
    <property type="entry name" value="GyrI-like"/>
    <property type="match status" value="1"/>
</dbReference>
<dbReference type="InterPro" id="IPR047057">
    <property type="entry name" value="MerR_fam"/>
</dbReference>
<dbReference type="SUPFAM" id="SSF55136">
    <property type="entry name" value="Probable bacterial effector-binding domain"/>
    <property type="match status" value="1"/>
</dbReference>
<dbReference type="Proteomes" id="UP000193834">
    <property type="component" value="Unassembled WGS sequence"/>
</dbReference>
<keyword evidence="7" id="KW-1185">Reference proteome</keyword>
<dbReference type="SMART" id="SM00871">
    <property type="entry name" value="AraC_E_bind"/>
    <property type="match status" value="1"/>
</dbReference>
<sequence length="288" mass="33990">MTKYANRNQKRYSVGDMSRISGLSIPSIRFYDEKKILVPAYRDEQSHYRYYSEEQILTALSIRELRLRGISVKEMADILEAESLHTLNDILTQKRKVIEKKILELEKSKQLVETSRQILSRVLMNRGQTVADDQIFLAELPVYNCLYSDSVSRISVDEIFWDRFAELYQLLDEYGYKRTHPIMAVFHEHYTHQFFFDNGQLEVFIPVEEYDASNPNMKQFGGFLTAGIVTTGHYNQMLPYYTKLVRWIEENQYEIIGDPIEIYVVEFTHTPNSNEYVTEIRFPVKKSN</sequence>
<name>A0A1X7I0N6_9BACL</name>
<evidence type="ECO:0000256" key="4">
    <source>
        <dbReference type="ARBA" id="ARBA00023163"/>
    </source>
</evidence>
<dbReference type="GO" id="GO:0003677">
    <property type="term" value="F:DNA binding"/>
    <property type="evidence" value="ECO:0007669"/>
    <property type="project" value="UniProtKB-KW"/>
</dbReference>
<dbReference type="InterPro" id="IPR000551">
    <property type="entry name" value="MerR-type_HTH_dom"/>
</dbReference>
<evidence type="ECO:0000313" key="6">
    <source>
        <dbReference type="EMBL" id="SMG07894.1"/>
    </source>
</evidence>
<evidence type="ECO:0000256" key="2">
    <source>
        <dbReference type="ARBA" id="ARBA00023015"/>
    </source>
</evidence>
<evidence type="ECO:0000259" key="5">
    <source>
        <dbReference type="PROSITE" id="PS50937"/>
    </source>
</evidence>
<dbReference type="InterPro" id="IPR010499">
    <property type="entry name" value="AraC_E-bd"/>
</dbReference>
<dbReference type="SUPFAM" id="SSF46955">
    <property type="entry name" value="Putative DNA-binding domain"/>
    <property type="match status" value="1"/>
</dbReference>
<protein>
    <submittedName>
        <fullName evidence="6">DNA-binding transcriptional regulator, MerR family</fullName>
    </submittedName>
</protein>
<dbReference type="GO" id="GO:0003700">
    <property type="term" value="F:DNA-binding transcription factor activity"/>
    <property type="evidence" value="ECO:0007669"/>
    <property type="project" value="InterPro"/>
</dbReference>
<evidence type="ECO:0000313" key="7">
    <source>
        <dbReference type="Proteomes" id="UP000193834"/>
    </source>
</evidence>
<gene>
    <name evidence="6" type="ORF">SAMN06295960_0030</name>
</gene>
<feature type="domain" description="HTH merR-type" evidence="5">
    <location>
        <begin position="11"/>
        <end position="81"/>
    </location>
</feature>
<keyword evidence="3 6" id="KW-0238">DNA-binding</keyword>
<dbReference type="PANTHER" id="PTHR30204">
    <property type="entry name" value="REDOX-CYCLING DRUG-SENSING TRANSCRIPTIONAL ACTIVATOR SOXR"/>
    <property type="match status" value="1"/>
</dbReference>
<dbReference type="RefSeq" id="WP_085492361.1">
    <property type="nucleotide sequence ID" value="NZ_FXAZ01000001.1"/>
</dbReference>
<reference evidence="6 7" key="1">
    <citation type="submission" date="2017-04" db="EMBL/GenBank/DDBJ databases">
        <authorList>
            <person name="Afonso C.L."/>
            <person name="Miller P.J."/>
            <person name="Scott M.A."/>
            <person name="Spackman E."/>
            <person name="Goraichik I."/>
            <person name="Dimitrov K.M."/>
            <person name="Suarez D.L."/>
            <person name="Swayne D.E."/>
        </authorList>
    </citation>
    <scope>NUCLEOTIDE SEQUENCE [LARGE SCALE GENOMIC DNA]</scope>
    <source>
        <strain evidence="6 7">11</strain>
    </source>
</reference>
<evidence type="ECO:0000256" key="3">
    <source>
        <dbReference type="ARBA" id="ARBA00023125"/>
    </source>
</evidence>
<dbReference type="AlphaFoldDB" id="A0A1X7I0N6"/>
<dbReference type="InterPro" id="IPR009061">
    <property type="entry name" value="DNA-bd_dom_put_sf"/>
</dbReference>
<dbReference type="OrthoDB" id="9791488at2"/>
<dbReference type="Gene3D" id="1.10.1660.10">
    <property type="match status" value="1"/>
</dbReference>
<keyword evidence="2" id="KW-0805">Transcription regulation</keyword>
<dbReference type="PROSITE" id="PS50937">
    <property type="entry name" value="HTH_MERR_2"/>
    <property type="match status" value="1"/>
</dbReference>
<evidence type="ECO:0000256" key="1">
    <source>
        <dbReference type="ARBA" id="ARBA00022491"/>
    </source>
</evidence>
<dbReference type="Gene3D" id="3.20.80.10">
    <property type="entry name" value="Regulatory factor, effector binding domain"/>
    <property type="match status" value="1"/>
</dbReference>
<dbReference type="SMART" id="SM00422">
    <property type="entry name" value="HTH_MERR"/>
    <property type="match status" value="1"/>
</dbReference>